<protein>
    <submittedName>
        <fullName evidence="5">Glycerol acyltransferase</fullName>
    </submittedName>
</protein>
<dbReference type="Proteomes" id="UP000446768">
    <property type="component" value="Unassembled WGS sequence"/>
</dbReference>
<evidence type="ECO:0000259" key="4">
    <source>
        <dbReference type="SMART" id="SM00563"/>
    </source>
</evidence>
<comment type="pathway">
    <text evidence="1">Lipid metabolism.</text>
</comment>
<comment type="caution">
    <text evidence="5">The sequence shown here is derived from an EMBL/GenBank/DDBJ whole genome shotgun (WGS) entry which is preliminary data.</text>
</comment>
<keyword evidence="3 5" id="KW-0012">Acyltransferase</keyword>
<evidence type="ECO:0000256" key="1">
    <source>
        <dbReference type="ARBA" id="ARBA00005189"/>
    </source>
</evidence>
<dbReference type="SUPFAM" id="SSF69593">
    <property type="entry name" value="Glycerol-3-phosphate (1)-acyltransferase"/>
    <property type="match status" value="1"/>
</dbReference>
<name>A0A7X2IHV0_9BURK</name>
<keyword evidence="2 5" id="KW-0808">Transferase</keyword>
<dbReference type="GO" id="GO:0006654">
    <property type="term" value="P:phosphatidic acid biosynthetic process"/>
    <property type="evidence" value="ECO:0007669"/>
    <property type="project" value="TreeGrafter"/>
</dbReference>
<dbReference type="SMART" id="SM00563">
    <property type="entry name" value="PlsC"/>
    <property type="match status" value="1"/>
</dbReference>
<feature type="domain" description="Phospholipid/glycerol acyltransferase" evidence="4">
    <location>
        <begin position="40"/>
        <end position="153"/>
    </location>
</feature>
<evidence type="ECO:0000313" key="5">
    <source>
        <dbReference type="EMBL" id="MRV70134.1"/>
    </source>
</evidence>
<dbReference type="GO" id="GO:0003841">
    <property type="term" value="F:1-acylglycerol-3-phosphate O-acyltransferase activity"/>
    <property type="evidence" value="ECO:0007669"/>
    <property type="project" value="TreeGrafter"/>
</dbReference>
<reference evidence="5 6" key="1">
    <citation type="submission" date="2019-11" db="EMBL/GenBank/DDBJ databases">
        <title>Novel species isolated from a subtropical stream in China.</title>
        <authorList>
            <person name="Lu H."/>
        </authorList>
    </citation>
    <scope>NUCLEOTIDE SEQUENCE [LARGE SCALE GENOMIC DNA]</scope>
    <source>
        <strain evidence="5 6">FT92W</strain>
    </source>
</reference>
<sequence>MQDEVKPAELPGAGQRLALRVLNLFGWRMLYRPLPGPRGICVIYPHTSNWDFIIGILGKWALNLPFRWLAKDSLFKIPVLGRWFVAMGGDPVDRSAKTGMIQRQADRMNAADWYWVGITPEGTRGYRPHWKSGFYHLALAAKVPLCLVYLDYPNKILAVRDHVFLTGDQETDLAAIRAGFAGHEGLHPEDAAPIVFADKKPN</sequence>
<evidence type="ECO:0000313" key="6">
    <source>
        <dbReference type="Proteomes" id="UP000446768"/>
    </source>
</evidence>
<evidence type="ECO:0000256" key="3">
    <source>
        <dbReference type="ARBA" id="ARBA00023315"/>
    </source>
</evidence>
<dbReference type="PANTHER" id="PTHR10434:SF9">
    <property type="entry name" value="PHOSPHOLIPID_GLYCEROL ACYLTRANSFERASE DOMAIN-CONTAINING PROTEIN"/>
    <property type="match status" value="1"/>
</dbReference>
<evidence type="ECO:0000256" key="2">
    <source>
        <dbReference type="ARBA" id="ARBA00022679"/>
    </source>
</evidence>
<dbReference type="RefSeq" id="WP_154370640.1">
    <property type="nucleotide sequence ID" value="NZ_WKJJ01000001.1"/>
</dbReference>
<organism evidence="5 6">
    <name type="scientific">Pseudoduganella rivuli</name>
    <dbReference type="NCBI Taxonomy" id="2666085"/>
    <lineage>
        <taxon>Bacteria</taxon>
        <taxon>Pseudomonadati</taxon>
        <taxon>Pseudomonadota</taxon>
        <taxon>Betaproteobacteria</taxon>
        <taxon>Burkholderiales</taxon>
        <taxon>Oxalobacteraceae</taxon>
        <taxon>Telluria group</taxon>
        <taxon>Pseudoduganella</taxon>
    </lineage>
</organism>
<dbReference type="AlphaFoldDB" id="A0A7X2IHV0"/>
<dbReference type="EMBL" id="WKJJ01000001">
    <property type="protein sequence ID" value="MRV70134.1"/>
    <property type="molecule type" value="Genomic_DNA"/>
</dbReference>
<dbReference type="Pfam" id="PF01553">
    <property type="entry name" value="Acyltransferase"/>
    <property type="match status" value="1"/>
</dbReference>
<dbReference type="InterPro" id="IPR002123">
    <property type="entry name" value="Plipid/glycerol_acylTrfase"/>
</dbReference>
<dbReference type="PANTHER" id="PTHR10434">
    <property type="entry name" value="1-ACYL-SN-GLYCEROL-3-PHOSPHATE ACYLTRANSFERASE"/>
    <property type="match status" value="1"/>
</dbReference>
<keyword evidence="6" id="KW-1185">Reference proteome</keyword>
<proteinExistence type="predicted"/>
<gene>
    <name evidence="5" type="ORF">GJ700_00150</name>
</gene>
<accession>A0A7X2IHV0</accession>